<gene>
    <name evidence="2" type="ORF">ACAOBT_LOCUS29607</name>
</gene>
<dbReference type="EMBL" id="CAKOFQ010007744">
    <property type="protein sequence ID" value="CAH2007356.1"/>
    <property type="molecule type" value="Genomic_DNA"/>
</dbReference>
<organism evidence="2 3">
    <name type="scientific">Acanthoscelides obtectus</name>
    <name type="common">Bean weevil</name>
    <name type="synonym">Bruchus obtectus</name>
    <dbReference type="NCBI Taxonomy" id="200917"/>
    <lineage>
        <taxon>Eukaryota</taxon>
        <taxon>Metazoa</taxon>
        <taxon>Ecdysozoa</taxon>
        <taxon>Arthropoda</taxon>
        <taxon>Hexapoda</taxon>
        <taxon>Insecta</taxon>
        <taxon>Pterygota</taxon>
        <taxon>Neoptera</taxon>
        <taxon>Endopterygota</taxon>
        <taxon>Coleoptera</taxon>
        <taxon>Polyphaga</taxon>
        <taxon>Cucujiformia</taxon>
        <taxon>Chrysomeloidea</taxon>
        <taxon>Chrysomelidae</taxon>
        <taxon>Bruchinae</taxon>
        <taxon>Bruchini</taxon>
        <taxon>Acanthoscelides</taxon>
    </lineage>
</organism>
<evidence type="ECO:0000256" key="1">
    <source>
        <dbReference type="SAM" id="MobiDB-lite"/>
    </source>
</evidence>
<keyword evidence="3" id="KW-1185">Reference proteome</keyword>
<proteinExistence type="predicted"/>
<sequence length="170" mass="19909">MSRETDSFANKKYAFTLVSPKQLLPSPVTTQKNRIQTRKKGKSAIITSSPYKEELEKELQETQQMEQLKVKRNIDRQTKKEEKQKIIEQKQKLMKKKQQNRIRQKGKRPRHESTAESDDEDDTSCLYCSGLYSESVEGWINYIKCNKWAHCGCADVEDDDNEAHVHLFIL</sequence>
<reference evidence="2" key="1">
    <citation type="submission" date="2022-03" db="EMBL/GenBank/DDBJ databases">
        <authorList>
            <person name="Sayadi A."/>
        </authorList>
    </citation>
    <scope>NUCLEOTIDE SEQUENCE</scope>
</reference>
<evidence type="ECO:0000313" key="2">
    <source>
        <dbReference type="EMBL" id="CAH2007356.1"/>
    </source>
</evidence>
<accession>A0A9P0Q1R1</accession>
<feature type="compositionally biased region" description="Basic residues" evidence="1">
    <location>
        <begin position="92"/>
        <end position="110"/>
    </location>
</feature>
<name>A0A9P0Q1R1_ACAOB</name>
<evidence type="ECO:0000313" key="3">
    <source>
        <dbReference type="Proteomes" id="UP001152888"/>
    </source>
</evidence>
<protein>
    <submittedName>
        <fullName evidence="2">Uncharacterized protein</fullName>
    </submittedName>
</protein>
<dbReference type="SUPFAM" id="SSF57903">
    <property type="entry name" value="FYVE/PHD zinc finger"/>
    <property type="match status" value="1"/>
</dbReference>
<dbReference type="Proteomes" id="UP001152888">
    <property type="component" value="Unassembled WGS sequence"/>
</dbReference>
<comment type="caution">
    <text evidence="2">The sequence shown here is derived from an EMBL/GenBank/DDBJ whole genome shotgun (WGS) entry which is preliminary data.</text>
</comment>
<dbReference type="OrthoDB" id="6783564at2759"/>
<feature type="region of interest" description="Disordered" evidence="1">
    <location>
        <begin position="28"/>
        <end position="58"/>
    </location>
</feature>
<feature type="region of interest" description="Disordered" evidence="1">
    <location>
        <begin position="91"/>
        <end position="122"/>
    </location>
</feature>
<dbReference type="AlphaFoldDB" id="A0A9P0Q1R1"/>
<dbReference type="InterPro" id="IPR011011">
    <property type="entry name" value="Znf_FYVE_PHD"/>
</dbReference>